<name>A0A915XKW1_9BACT</name>
<evidence type="ECO:0000313" key="2">
    <source>
        <dbReference type="Proteomes" id="UP001063350"/>
    </source>
</evidence>
<sequence>MFMEEKRKSNDALLYQSAGNMEKSSDAITDLVSAISADRPITNIDELQTVSSTLSNVLAFMETSTQAMGSYESQLPDGSYFLGMSEVLQACRLISLRIEQYFHTSQEG</sequence>
<organism evidence="1 2">
    <name type="scientific">Desulfolithobacter dissulfuricans</name>
    <dbReference type="NCBI Taxonomy" id="2795293"/>
    <lineage>
        <taxon>Bacteria</taxon>
        <taxon>Pseudomonadati</taxon>
        <taxon>Thermodesulfobacteriota</taxon>
        <taxon>Desulfobulbia</taxon>
        <taxon>Desulfobulbales</taxon>
        <taxon>Desulfobulbaceae</taxon>
        <taxon>Desulfolithobacter</taxon>
    </lineage>
</organism>
<evidence type="ECO:0000313" key="1">
    <source>
        <dbReference type="EMBL" id="BCO08786.1"/>
    </source>
</evidence>
<dbReference type="Proteomes" id="UP001063350">
    <property type="component" value="Chromosome"/>
</dbReference>
<proteinExistence type="predicted"/>
<gene>
    <name evidence="1" type="ORF">GF1_11620</name>
</gene>
<dbReference type="AlphaFoldDB" id="A0A915XKW1"/>
<protein>
    <submittedName>
        <fullName evidence="1">Uncharacterized protein</fullName>
    </submittedName>
</protein>
<dbReference type="EMBL" id="AP024233">
    <property type="protein sequence ID" value="BCO08786.1"/>
    <property type="molecule type" value="Genomic_DNA"/>
</dbReference>
<accession>A0A915XKW1</accession>
<dbReference type="KEGG" id="ddu:GF1_11620"/>
<reference evidence="1" key="1">
    <citation type="submission" date="2020-12" db="EMBL/GenBank/DDBJ databases">
        <title>Desulfobium dissulfuricans gen. nov., sp. nov., a novel mesophilic, sulfate-reducing bacterium isolated from a deep-sea hydrothermal vent.</title>
        <authorList>
            <person name="Hashimoto Y."/>
            <person name="Tame A."/>
            <person name="Sawayama S."/>
            <person name="Miyazaki J."/>
            <person name="Takai K."/>
            <person name="Nakagawa S."/>
        </authorList>
    </citation>
    <scope>NUCLEOTIDE SEQUENCE</scope>
    <source>
        <strain evidence="1">GF1</strain>
    </source>
</reference>
<keyword evidence="2" id="KW-1185">Reference proteome</keyword>